<name>A0A922JSS5_CARIL</name>
<sequence>MLKPSSLSTTFGLAKLKEEEVNIQNQGITTRSALPNPIYNPKPINSAPVLKLPAPLPRLEPMPPPNPNNLPRRKIFPIKRISPAQMEEMKSRGLCYYCDEKFHVGYKCSRPKLFLLKGLENEDKEKGEDEGSLTVIQNEGPVVKDKEVGELLGISLHALVGSLSPKTMRVEGSIN</sequence>
<gene>
    <name evidence="1" type="ORF">I3842_04G006200</name>
</gene>
<dbReference type="EMBL" id="CM031828">
    <property type="protein sequence ID" value="KAG6715674.1"/>
    <property type="molecule type" value="Genomic_DNA"/>
</dbReference>
<evidence type="ECO:0000313" key="1">
    <source>
        <dbReference type="EMBL" id="KAG6715674.1"/>
    </source>
</evidence>
<accession>A0A922JSS5</accession>
<evidence type="ECO:0000313" key="2">
    <source>
        <dbReference type="Proteomes" id="UP000811246"/>
    </source>
</evidence>
<dbReference type="Proteomes" id="UP000811246">
    <property type="component" value="Chromosome 4"/>
</dbReference>
<comment type="caution">
    <text evidence="1">The sequence shown here is derived from an EMBL/GenBank/DDBJ whole genome shotgun (WGS) entry which is preliminary data.</text>
</comment>
<organism evidence="1 2">
    <name type="scientific">Carya illinoinensis</name>
    <name type="common">Pecan</name>
    <dbReference type="NCBI Taxonomy" id="32201"/>
    <lineage>
        <taxon>Eukaryota</taxon>
        <taxon>Viridiplantae</taxon>
        <taxon>Streptophyta</taxon>
        <taxon>Embryophyta</taxon>
        <taxon>Tracheophyta</taxon>
        <taxon>Spermatophyta</taxon>
        <taxon>Magnoliopsida</taxon>
        <taxon>eudicotyledons</taxon>
        <taxon>Gunneridae</taxon>
        <taxon>Pentapetalae</taxon>
        <taxon>rosids</taxon>
        <taxon>fabids</taxon>
        <taxon>Fagales</taxon>
        <taxon>Juglandaceae</taxon>
        <taxon>Carya</taxon>
    </lineage>
</organism>
<dbReference type="AlphaFoldDB" id="A0A922JSS5"/>
<proteinExistence type="predicted"/>
<protein>
    <submittedName>
        <fullName evidence="1">Uncharacterized protein</fullName>
    </submittedName>
</protein>
<reference evidence="1" key="1">
    <citation type="submission" date="2021-01" db="EMBL/GenBank/DDBJ databases">
        <authorList>
            <person name="Lovell J.T."/>
            <person name="Bentley N."/>
            <person name="Bhattarai G."/>
            <person name="Jenkins J.W."/>
            <person name="Sreedasyam A."/>
            <person name="Alarcon Y."/>
            <person name="Bock C."/>
            <person name="Boston L."/>
            <person name="Carlson J."/>
            <person name="Cervantes K."/>
            <person name="Clermont K."/>
            <person name="Krom N."/>
            <person name="Kubenka K."/>
            <person name="Mamidi S."/>
            <person name="Mattison C."/>
            <person name="Monteros M."/>
            <person name="Pisani C."/>
            <person name="Plott C."/>
            <person name="Rajasekar S."/>
            <person name="Rhein H.S."/>
            <person name="Rohla C."/>
            <person name="Song M."/>
            <person name="Hilaire R.S."/>
            <person name="Shu S."/>
            <person name="Wells L."/>
            <person name="Wang X."/>
            <person name="Webber J."/>
            <person name="Heerema R.J."/>
            <person name="Klein P."/>
            <person name="Conner P."/>
            <person name="Grauke L."/>
            <person name="Grimwood J."/>
            <person name="Schmutz J."/>
            <person name="Randall J.J."/>
        </authorList>
    </citation>
    <scope>NUCLEOTIDE SEQUENCE</scope>
    <source>
        <tissue evidence="1">Leaf</tissue>
    </source>
</reference>